<evidence type="ECO:0000256" key="2">
    <source>
        <dbReference type="ARBA" id="ARBA00022448"/>
    </source>
</evidence>
<dbReference type="InterPro" id="IPR035906">
    <property type="entry name" value="MetI-like_sf"/>
</dbReference>
<dbReference type="PANTHER" id="PTHR43744">
    <property type="entry name" value="ABC TRANSPORTER PERMEASE PROTEIN MG189-RELATED-RELATED"/>
    <property type="match status" value="1"/>
</dbReference>
<proteinExistence type="inferred from homology"/>
<dbReference type="GO" id="GO:0055085">
    <property type="term" value="P:transmembrane transport"/>
    <property type="evidence" value="ECO:0007669"/>
    <property type="project" value="InterPro"/>
</dbReference>
<dbReference type="SUPFAM" id="SSF161098">
    <property type="entry name" value="MetI-like"/>
    <property type="match status" value="1"/>
</dbReference>
<sequence length="284" mass="31365">MQNAVPRKKGRGNSITFLILCALVVVFLAPILFIVINSFKGKFFISDNPFSIPTPETFVGITNYINGLERTGFLSAIGWSFFITIGSVVVIIFFTSMTAYYITRVKSKLTSAIYYLFVFSMIVPFQMVMFPMVKLADGLNLSNPIGMIALYLGFGSGLSVFMFSGFIKSIPLEIEEAAMIDGCNPLQTYFYIVLPILKPTSITVAILNAMWVWNDYLLPYLVIGLSTKYKTIPVVIQMLVGSNGNRDMGAMMAMLVLAIIPIIVFYLVCQKHIIEGVVAGAVKG</sequence>
<feature type="transmembrane region" description="Helical" evidence="7">
    <location>
        <begin position="76"/>
        <end position="101"/>
    </location>
</feature>
<evidence type="ECO:0000259" key="8">
    <source>
        <dbReference type="PROSITE" id="PS50928"/>
    </source>
</evidence>
<keyword evidence="2 7" id="KW-0813">Transport</keyword>
<dbReference type="RefSeq" id="WP_148558577.1">
    <property type="nucleotide sequence ID" value="NZ_CP081135.1"/>
</dbReference>
<feature type="transmembrane region" description="Helical" evidence="7">
    <location>
        <begin position="248"/>
        <end position="268"/>
    </location>
</feature>
<name>A0AAX2ZNA3_9FIRM</name>
<keyword evidence="5 7" id="KW-1133">Transmembrane helix</keyword>
<gene>
    <name evidence="9" type="ORF">JW646_09285</name>
</gene>
<feature type="domain" description="ABC transmembrane type-1" evidence="8">
    <location>
        <begin position="77"/>
        <end position="269"/>
    </location>
</feature>
<dbReference type="GO" id="GO:0005886">
    <property type="term" value="C:plasma membrane"/>
    <property type="evidence" value="ECO:0007669"/>
    <property type="project" value="UniProtKB-SubCell"/>
</dbReference>
<evidence type="ECO:0000256" key="1">
    <source>
        <dbReference type="ARBA" id="ARBA00004651"/>
    </source>
</evidence>
<dbReference type="EMBL" id="CP081135">
    <property type="protein sequence ID" value="UEL49564.1"/>
    <property type="molecule type" value="Genomic_DNA"/>
</dbReference>
<dbReference type="Gene3D" id="1.10.3720.10">
    <property type="entry name" value="MetI-like"/>
    <property type="match status" value="1"/>
</dbReference>
<feature type="transmembrane region" description="Helical" evidence="7">
    <location>
        <begin position="113"/>
        <end position="133"/>
    </location>
</feature>
<keyword evidence="6 7" id="KW-0472">Membrane</keyword>
<comment type="similarity">
    <text evidence="7">Belongs to the binding-protein-dependent transport system permease family.</text>
</comment>
<dbReference type="PANTHER" id="PTHR43744:SF8">
    <property type="entry name" value="SN-GLYCEROL-3-PHOSPHATE TRANSPORT SYSTEM PERMEASE PROTEIN UGPE"/>
    <property type="match status" value="1"/>
</dbReference>
<dbReference type="KEGG" id="tem:JW646_09285"/>
<feature type="transmembrane region" description="Helical" evidence="7">
    <location>
        <begin position="188"/>
        <end position="213"/>
    </location>
</feature>
<feature type="transmembrane region" description="Helical" evidence="7">
    <location>
        <begin position="145"/>
        <end position="167"/>
    </location>
</feature>
<dbReference type="CDD" id="cd06261">
    <property type="entry name" value="TM_PBP2"/>
    <property type="match status" value="1"/>
</dbReference>
<evidence type="ECO:0000256" key="7">
    <source>
        <dbReference type="RuleBase" id="RU363032"/>
    </source>
</evidence>
<evidence type="ECO:0000256" key="3">
    <source>
        <dbReference type="ARBA" id="ARBA00022475"/>
    </source>
</evidence>
<protein>
    <submittedName>
        <fullName evidence="9">Carbohydrate ABC transporter permease</fullName>
    </submittedName>
</protein>
<accession>A0AAX2ZNA3</accession>
<keyword evidence="3" id="KW-1003">Cell membrane</keyword>
<keyword evidence="4 7" id="KW-0812">Transmembrane</keyword>
<keyword evidence="10" id="KW-1185">Reference proteome</keyword>
<dbReference type="PROSITE" id="PS50928">
    <property type="entry name" value="ABC_TM1"/>
    <property type="match status" value="1"/>
</dbReference>
<feature type="transmembrane region" description="Helical" evidence="7">
    <location>
        <begin position="12"/>
        <end position="36"/>
    </location>
</feature>
<dbReference type="Proteomes" id="UP001198983">
    <property type="component" value="Chromosome"/>
</dbReference>
<evidence type="ECO:0000256" key="6">
    <source>
        <dbReference type="ARBA" id="ARBA00023136"/>
    </source>
</evidence>
<reference evidence="9 10" key="1">
    <citation type="journal article" date="2023" name="Int. J. Syst. Evol. Microbiol.">
        <title>Terrisporobacter hibernicus sp. nov., isolated from bovine faeces in Northern Ireland.</title>
        <authorList>
            <person name="Mitchell M."/>
            <person name="Nguyen S.V."/>
            <person name="Connor M."/>
            <person name="Fairley D.J."/>
            <person name="Donoghue O."/>
            <person name="Marshall H."/>
            <person name="Koolman L."/>
            <person name="McMullan G."/>
            <person name="Schaffer K.E."/>
            <person name="McGrath J.W."/>
            <person name="Fanning S."/>
        </authorList>
    </citation>
    <scope>NUCLEOTIDE SEQUENCE [LARGE SCALE GENOMIC DNA]</scope>
    <source>
        <strain evidence="9 10">MCA3</strain>
    </source>
</reference>
<dbReference type="Pfam" id="PF00528">
    <property type="entry name" value="BPD_transp_1"/>
    <property type="match status" value="1"/>
</dbReference>
<comment type="subcellular location">
    <subcellularLocation>
        <location evidence="1 7">Cell membrane</location>
        <topology evidence="1 7">Multi-pass membrane protein</topology>
    </subcellularLocation>
</comment>
<evidence type="ECO:0000313" key="9">
    <source>
        <dbReference type="EMBL" id="UEL49564.1"/>
    </source>
</evidence>
<organism evidence="9 10">
    <name type="scientific">Terrisporobacter hibernicus</name>
    <dbReference type="NCBI Taxonomy" id="2813371"/>
    <lineage>
        <taxon>Bacteria</taxon>
        <taxon>Bacillati</taxon>
        <taxon>Bacillota</taxon>
        <taxon>Clostridia</taxon>
        <taxon>Peptostreptococcales</taxon>
        <taxon>Peptostreptococcaceae</taxon>
        <taxon>Terrisporobacter</taxon>
    </lineage>
</organism>
<dbReference type="InterPro" id="IPR000515">
    <property type="entry name" value="MetI-like"/>
</dbReference>
<evidence type="ECO:0000256" key="4">
    <source>
        <dbReference type="ARBA" id="ARBA00022692"/>
    </source>
</evidence>
<evidence type="ECO:0000313" key="10">
    <source>
        <dbReference type="Proteomes" id="UP001198983"/>
    </source>
</evidence>
<dbReference type="AlphaFoldDB" id="A0AAX2ZNA3"/>
<evidence type="ECO:0000256" key="5">
    <source>
        <dbReference type="ARBA" id="ARBA00022989"/>
    </source>
</evidence>